<dbReference type="InterPro" id="IPR020472">
    <property type="entry name" value="WD40_PAC1"/>
</dbReference>
<dbReference type="EMBL" id="KV454426">
    <property type="protein sequence ID" value="ODQ82204.1"/>
    <property type="molecule type" value="Genomic_DNA"/>
</dbReference>
<reference evidence="9" key="1">
    <citation type="submission" date="2016-05" db="EMBL/GenBank/DDBJ databases">
        <title>Comparative genomics of biotechnologically important yeasts.</title>
        <authorList>
            <consortium name="DOE Joint Genome Institute"/>
            <person name="Riley R."/>
            <person name="Haridas S."/>
            <person name="Wolfe K.H."/>
            <person name="Lopes M.R."/>
            <person name="Hittinger C.T."/>
            <person name="Goker M."/>
            <person name="Salamov A."/>
            <person name="Wisecaver J."/>
            <person name="Long T.M."/>
            <person name="Aerts A.L."/>
            <person name="Barry K."/>
            <person name="Choi C."/>
            <person name="Clum A."/>
            <person name="Coughlan A.Y."/>
            <person name="Deshpande S."/>
            <person name="Douglass A.P."/>
            <person name="Hanson S.J."/>
            <person name="Klenk H.-P."/>
            <person name="Labutti K."/>
            <person name="Lapidus A."/>
            <person name="Lindquist E."/>
            <person name="Lipzen A."/>
            <person name="Meier-Kolthoff J.P."/>
            <person name="Ohm R.A."/>
            <person name="Otillar R.P."/>
            <person name="Pangilinan J."/>
            <person name="Peng Y."/>
            <person name="Rokas A."/>
            <person name="Rosa C.A."/>
            <person name="Scheuner C."/>
            <person name="Sibirny A.A."/>
            <person name="Slot J.C."/>
            <person name="Stielow J.B."/>
            <person name="Sun H."/>
            <person name="Kurtzman C.P."/>
            <person name="Blackwell M."/>
            <person name="Grigoriev I.V."/>
            <person name="Jeffries T.W."/>
        </authorList>
    </citation>
    <scope>NUCLEOTIDE SEQUENCE [LARGE SCALE GENOMIC DNA]</scope>
    <source>
        <strain evidence="9">NRRL Y-12698</strain>
    </source>
</reference>
<dbReference type="GO" id="GO:0006325">
    <property type="term" value="P:chromatin organization"/>
    <property type="evidence" value="ECO:0007669"/>
    <property type="project" value="UniProtKB-KW"/>
</dbReference>
<dbReference type="SMART" id="SM00320">
    <property type="entry name" value="WD40"/>
    <property type="match status" value="6"/>
</dbReference>
<proteinExistence type="predicted"/>
<dbReference type="InterPro" id="IPR050459">
    <property type="entry name" value="WD_repeat_RBAP46/RBAP48/MSI1"/>
</dbReference>
<dbReference type="PROSITE" id="PS00678">
    <property type="entry name" value="WD_REPEATS_1"/>
    <property type="match status" value="2"/>
</dbReference>
<dbReference type="Pfam" id="PF00400">
    <property type="entry name" value="WD40"/>
    <property type="match status" value="4"/>
</dbReference>
<dbReference type="InterPro" id="IPR022052">
    <property type="entry name" value="Histone-bd_RBBP4-like_N"/>
</dbReference>
<evidence type="ECO:0000256" key="5">
    <source>
        <dbReference type="ARBA" id="ARBA00023242"/>
    </source>
</evidence>
<feature type="domain" description="Histone-binding protein RBBP4-like N-terminal" evidence="7">
    <location>
        <begin position="32"/>
        <end position="101"/>
    </location>
</feature>
<dbReference type="InterPro" id="IPR001680">
    <property type="entry name" value="WD40_rpt"/>
</dbReference>
<evidence type="ECO:0000256" key="3">
    <source>
        <dbReference type="ARBA" id="ARBA00022737"/>
    </source>
</evidence>
<dbReference type="GO" id="GO:0005634">
    <property type="term" value="C:nucleus"/>
    <property type="evidence" value="ECO:0007669"/>
    <property type="project" value="UniProtKB-SubCell"/>
</dbReference>
<keyword evidence="9" id="KW-1185">Reference proteome</keyword>
<dbReference type="RefSeq" id="XP_018987532.1">
    <property type="nucleotide sequence ID" value="XM_019127315.1"/>
</dbReference>
<keyword evidence="2 6" id="KW-0853">WD repeat</keyword>
<dbReference type="SUPFAM" id="SSF50978">
    <property type="entry name" value="WD40 repeat-like"/>
    <property type="match status" value="1"/>
</dbReference>
<evidence type="ECO:0000256" key="4">
    <source>
        <dbReference type="ARBA" id="ARBA00022853"/>
    </source>
</evidence>
<dbReference type="InterPro" id="IPR019775">
    <property type="entry name" value="WD40_repeat_CS"/>
</dbReference>
<feature type="repeat" description="WD" evidence="6">
    <location>
        <begin position="255"/>
        <end position="277"/>
    </location>
</feature>
<feature type="repeat" description="WD" evidence="6">
    <location>
        <begin position="387"/>
        <end position="421"/>
    </location>
</feature>
<dbReference type="PROSITE" id="PS50082">
    <property type="entry name" value="WD_REPEATS_2"/>
    <property type="match status" value="2"/>
</dbReference>
<accession>A0A1E3QXD5</accession>
<dbReference type="PANTHER" id="PTHR22850">
    <property type="entry name" value="WD40 REPEAT FAMILY"/>
    <property type="match status" value="1"/>
</dbReference>
<dbReference type="Pfam" id="PF12265">
    <property type="entry name" value="CAF1C_H4-bd"/>
    <property type="match status" value="1"/>
</dbReference>
<keyword evidence="3" id="KW-0677">Repeat</keyword>
<evidence type="ECO:0000259" key="7">
    <source>
        <dbReference type="Pfam" id="PF12265"/>
    </source>
</evidence>
<dbReference type="PROSITE" id="PS50294">
    <property type="entry name" value="WD_REPEATS_REGION"/>
    <property type="match status" value="1"/>
</dbReference>
<dbReference type="InterPro" id="IPR015943">
    <property type="entry name" value="WD40/YVTN_repeat-like_dom_sf"/>
</dbReference>
<keyword evidence="5" id="KW-0539">Nucleus</keyword>
<gene>
    <name evidence="8" type="ORF">BABINDRAFT_158849</name>
</gene>
<evidence type="ECO:0000256" key="2">
    <source>
        <dbReference type="ARBA" id="ARBA00022574"/>
    </source>
</evidence>
<organism evidence="8 9">
    <name type="scientific">Babjeviella inositovora NRRL Y-12698</name>
    <dbReference type="NCBI Taxonomy" id="984486"/>
    <lineage>
        <taxon>Eukaryota</taxon>
        <taxon>Fungi</taxon>
        <taxon>Dikarya</taxon>
        <taxon>Ascomycota</taxon>
        <taxon>Saccharomycotina</taxon>
        <taxon>Pichiomycetes</taxon>
        <taxon>Serinales incertae sedis</taxon>
        <taxon>Babjeviella</taxon>
    </lineage>
</organism>
<dbReference type="InterPro" id="IPR036322">
    <property type="entry name" value="WD40_repeat_dom_sf"/>
</dbReference>
<dbReference type="AlphaFoldDB" id="A0A1E3QXD5"/>
<dbReference type="OrthoDB" id="427795at2759"/>
<sequence length="476" mass="52941">MNSSEVIGVHSDMAIQSGVDMVPAISAEAEKNYRIWKKNAPLLYSYLSTTSLLWPSLTVQWFPDYEINPLNARVRKQRMALGTYTGGQMDDYLQLGNIHIINNSTVSGSTLEPLLSLEDWENNYDGDKEEFIVTKPLGNSNGATAKNSQLLLQSAKKLRLDIIQKIKTECEINKLRFMPQNPDVIATINNRGVVSVYDRTKHKSTAATLASLISPDTFQGFSSLGDEDRPVITLDAHNFQDGWGLSWNVQNEGQLLSGAMDGNVRLWDIKRSYKSQKSSGPISFPPAQSFTINEAKGVNDVKWFALHDSLFVTAGEDGYLTLIDIRVPQSSAMNRNQPHHFVGINSVSVSPLNNFVVASGDASGIVSIWDTRNWKQDPAQATPYKTWKGHSESITNVSWNPTLGHVLASSSQDKTVKIWDVGLDEIREPLFIHGGHMLGVNDFDWNANDEWMIGSVGDDNSLHVWRASDEIIKGYL</sequence>
<dbReference type="Gene3D" id="2.130.10.10">
    <property type="entry name" value="YVTN repeat-like/Quinoprotein amine dehydrogenase"/>
    <property type="match status" value="1"/>
</dbReference>
<dbReference type="STRING" id="984486.A0A1E3QXD5"/>
<evidence type="ECO:0000256" key="6">
    <source>
        <dbReference type="PROSITE-ProRule" id="PRU00221"/>
    </source>
</evidence>
<protein>
    <recommendedName>
        <fullName evidence="7">Histone-binding protein RBBP4-like N-terminal domain-containing protein</fullName>
    </recommendedName>
</protein>
<evidence type="ECO:0000313" key="8">
    <source>
        <dbReference type="EMBL" id="ODQ82204.1"/>
    </source>
</evidence>
<dbReference type="GeneID" id="30145168"/>
<dbReference type="Proteomes" id="UP000094336">
    <property type="component" value="Unassembled WGS sequence"/>
</dbReference>
<keyword evidence="4" id="KW-0156">Chromatin regulator</keyword>
<dbReference type="PRINTS" id="PR00320">
    <property type="entry name" value="GPROTEINBRPT"/>
</dbReference>
<comment type="subcellular location">
    <subcellularLocation>
        <location evidence="1">Nucleus</location>
    </subcellularLocation>
</comment>
<evidence type="ECO:0000256" key="1">
    <source>
        <dbReference type="ARBA" id="ARBA00004123"/>
    </source>
</evidence>
<name>A0A1E3QXD5_9ASCO</name>
<evidence type="ECO:0000313" key="9">
    <source>
        <dbReference type="Proteomes" id="UP000094336"/>
    </source>
</evidence>